<sequence>MKATGNFDITMDPQTDDVAPVGRIVINKKYRGDLCGSGIGQMISKRTEDGHAAYAAIEEFTGTLHGKSGGFTLLHQGLMSPDSQQLNIQIVDGSGHGELVGIRGILEIIQSQQGHSYQLSFEVSSPLTE</sequence>
<dbReference type="OrthoDB" id="69764at2"/>
<name>A0A5R9IYW6_9GAMM</name>
<dbReference type="Proteomes" id="UP000307790">
    <property type="component" value="Unassembled WGS sequence"/>
</dbReference>
<proteinExistence type="predicted"/>
<dbReference type="SUPFAM" id="SSF159238">
    <property type="entry name" value="SO1590-like"/>
    <property type="match status" value="1"/>
</dbReference>
<reference evidence="1 2" key="1">
    <citation type="submission" date="2019-05" db="EMBL/GenBank/DDBJ databases">
        <title>Genome sequences of Thalassotalea litorea 1K03283.</title>
        <authorList>
            <person name="Zhang D."/>
        </authorList>
    </citation>
    <scope>NUCLEOTIDE SEQUENCE [LARGE SCALE GENOMIC DNA]</scope>
    <source>
        <strain evidence="1 2">MCCC 1K03283</strain>
    </source>
</reference>
<gene>
    <name evidence="1" type="ORF">FE810_02200</name>
</gene>
<evidence type="ECO:0000313" key="2">
    <source>
        <dbReference type="Proteomes" id="UP000307790"/>
    </source>
</evidence>
<protein>
    <submittedName>
        <fullName evidence="1">DUF3224 domain-containing protein</fullName>
    </submittedName>
</protein>
<dbReference type="Gene3D" id="2.40.350.10">
    <property type="entry name" value="SO1590-like"/>
    <property type="match status" value="1"/>
</dbReference>
<organism evidence="1 2">
    <name type="scientific">Thalassotalea litorea</name>
    <dbReference type="NCBI Taxonomy" id="2020715"/>
    <lineage>
        <taxon>Bacteria</taxon>
        <taxon>Pseudomonadati</taxon>
        <taxon>Pseudomonadota</taxon>
        <taxon>Gammaproteobacteria</taxon>
        <taxon>Alteromonadales</taxon>
        <taxon>Colwelliaceae</taxon>
        <taxon>Thalassotalea</taxon>
    </lineage>
</organism>
<dbReference type="Pfam" id="PF11528">
    <property type="entry name" value="DUF3224"/>
    <property type="match status" value="1"/>
</dbReference>
<keyword evidence="2" id="KW-1185">Reference proteome</keyword>
<dbReference type="EMBL" id="VCBC01000003">
    <property type="protein sequence ID" value="TLU67118.1"/>
    <property type="molecule type" value="Genomic_DNA"/>
</dbReference>
<dbReference type="RefSeq" id="WP_138318399.1">
    <property type="nucleotide sequence ID" value="NZ_VCBC01000003.1"/>
</dbReference>
<dbReference type="InterPro" id="IPR021607">
    <property type="entry name" value="DUF3224"/>
</dbReference>
<accession>A0A5R9IYW6</accession>
<evidence type="ECO:0000313" key="1">
    <source>
        <dbReference type="EMBL" id="TLU67118.1"/>
    </source>
</evidence>
<dbReference type="InterPro" id="IPR023159">
    <property type="entry name" value="SO1590-like_sf"/>
</dbReference>
<comment type="caution">
    <text evidence="1">The sequence shown here is derived from an EMBL/GenBank/DDBJ whole genome shotgun (WGS) entry which is preliminary data.</text>
</comment>
<dbReference type="AlphaFoldDB" id="A0A5R9IYW6"/>